<organism evidence="2 3">
    <name type="scientific">Rhizobium glycinendophyticum</name>
    <dbReference type="NCBI Taxonomy" id="2589807"/>
    <lineage>
        <taxon>Bacteria</taxon>
        <taxon>Pseudomonadati</taxon>
        <taxon>Pseudomonadota</taxon>
        <taxon>Alphaproteobacteria</taxon>
        <taxon>Hyphomicrobiales</taxon>
        <taxon>Rhizobiaceae</taxon>
        <taxon>Rhizobium/Agrobacterium group</taxon>
        <taxon>Rhizobium</taxon>
    </lineage>
</organism>
<dbReference type="PANTHER" id="PTHR47473">
    <property type="entry name" value="BTA1P"/>
    <property type="match status" value="1"/>
</dbReference>
<dbReference type="CDD" id="cd02440">
    <property type="entry name" value="AdoMet_MTases"/>
    <property type="match status" value="1"/>
</dbReference>
<dbReference type="SUPFAM" id="SSF53335">
    <property type="entry name" value="S-adenosyl-L-methionine-dependent methyltransferases"/>
    <property type="match status" value="1"/>
</dbReference>
<comment type="caution">
    <text evidence="2">The sequence shown here is derived from an EMBL/GenBank/DDBJ whole genome shotgun (WGS) entry which is preliminary data.</text>
</comment>
<dbReference type="Proteomes" id="UP000316429">
    <property type="component" value="Unassembled WGS sequence"/>
</dbReference>
<protein>
    <submittedName>
        <fullName evidence="2">Class I SAM-dependent methyltransferase</fullName>
    </submittedName>
</protein>
<dbReference type="AlphaFoldDB" id="A0A504UXK3"/>
<evidence type="ECO:0000259" key="1">
    <source>
        <dbReference type="Pfam" id="PF08242"/>
    </source>
</evidence>
<accession>A0A504UXK3</accession>
<sequence>MSAETGITDGISHAKRMDAMYRYQRHIYDLTRKYYLLGRDRMISGLDLREGGTLLEIGCGTGRNLLVARRHYPSARLHGLDISAEMLASARHTFRKETDQPVLQVADATRFAPEDFGIAGFDRVMISYALSMIPEWQTAVDKALAALSPLGSLHIVDFGQQERLPNPVRTGLQAWLARFHVTPRRDLRDVLEAQAMKTGTRLTFEPLWRGYAWHAVLAR</sequence>
<dbReference type="OrthoDB" id="5298787at2"/>
<dbReference type="GO" id="GO:0008168">
    <property type="term" value="F:methyltransferase activity"/>
    <property type="evidence" value="ECO:0007669"/>
    <property type="project" value="UniProtKB-KW"/>
</dbReference>
<dbReference type="Gene3D" id="3.40.50.150">
    <property type="entry name" value="Vaccinia Virus protein VP39"/>
    <property type="match status" value="1"/>
</dbReference>
<keyword evidence="2" id="KW-0489">Methyltransferase</keyword>
<feature type="domain" description="Methyltransferase type 12" evidence="1">
    <location>
        <begin position="55"/>
        <end position="151"/>
    </location>
</feature>
<keyword evidence="2" id="KW-0808">Transferase</keyword>
<dbReference type="RefSeq" id="WP_140828176.1">
    <property type="nucleotide sequence ID" value="NZ_VFYP01000001.1"/>
</dbReference>
<dbReference type="GO" id="GO:0032259">
    <property type="term" value="P:methylation"/>
    <property type="evidence" value="ECO:0007669"/>
    <property type="project" value="UniProtKB-KW"/>
</dbReference>
<proteinExistence type="predicted"/>
<evidence type="ECO:0000313" key="2">
    <source>
        <dbReference type="EMBL" id="TPP11481.1"/>
    </source>
</evidence>
<dbReference type="InterPro" id="IPR029063">
    <property type="entry name" value="SAM-dependent_MTases_sf"/>
</dbReference>
<dbReference type="EMBL" id="VFYP01000001">
    <property type="protein sequence ID" value="TPP11481.1"/>
    <property type="molecule type" value="Genomic_DNA"/>
</dbReference>
<gene>
    <name evidence="2" type="ORF">FJQ55_11950</name>
</gene>
<name>A0A504UXK3_9HYPH</name>
<evidence type="ECO:0000313" key="3">
    <source>
        <dbReference type="Proteomes" id="UP000316429"/>
    </source>
</evidence>
<keyword evidence="3" id="KW-1185">Reference proteome</keyword>
<reference evidence="2 3" key="1">
    <citation type="submission" date="2019-06" db="EMBL/GenBank/DDBJ databases">
        <title>Rhizobium sp. CL12 isolated from roots of soybean.</title>
        <authorList>
            <person name="Wang C."/>
        </authorList>
    </citation>
    <scope>NUCLEOTIDE SEQUENCE [LARGE SCALE GENOMIC DNA]</scope>
    <source>
        <strain evidence="2 3">CL12</strain>
    </source>
</reference>
<dbReference type="Pfam" id="PF08242">
    <property type="entry name" value="Methyltransf_12"/>
    <property type="match status" value="1"/>
</dbReference>
<dbReference type="InterPro" id="IPR013217">
    <property type="entry name" value="Methyltransf_12"/>
</dbReference>
<dbReference type="PANTHER" id="PTHR47473:SF1">
    <property type="entry name" value="METHYLTRANSFERASE DOMAIN-CONTAINING PROTEIN"/>
    <property type="match status" value="1"/>
</dbReference>